<organism evidence="1 2">
    <name type="scientific">Mycoplana dimorpha</name>
    <dbReference type="NCBI Taxonomy" id="28320"/>
    <lineage>
        <taxon>Bacteria</taxon>
        <taxon>Pseudomonadati</taxon>
        <taxon>Pseudomonadota</taxon>
        <taxon>Alphaproteobacteria</taxon>
        <taxon>Hyphomicrobiales</taxon>
        <taxon>Rhizobiaceae</taxon>
        <taxon>Mycoplana</taxon>
    </lineage>
</organism>
<sequence>MSELFLKSLVGARVFGPGNTVVGRIEEVVAEADGDELFIVEYHVGTFAFLERLASSSFARAVLGALGLRSGEGLVVPFEQLDLSDAASPRLLCDPQQLKPPARS</sequence>
<dbReference type="AlphaFoldDB" id="A0A2T5B559"/>
<dbReference type="EMBL" id="PZZZ01000005">
    <property type="protein sequence ID" value="PTM94127.1"/>
    <property type="molecule type" value="Genomic_DNA"/>
</dbReference>
<protein>
    <recommendedName>
        <fullName evidence="3">PRC-barrel domain protein</fullName>
    </recommendedName>
</protein>
<dbReference type="OrthoDB" id="8094717at2"/>
<accession>A0A2T5B559</accession>
<proteinExistence type="predicted"/>
<comment type="caution">
    <text evidence="1">The sequence shown here is derived from an EMBL/GenBank/DDBJ whole genome shotgun (WGS) entry which is preliminary data.</text>
</comment>
<evidence type="ECO:0000313" key="1">
    <source>
        <dbReference type="EMBL" id="PTM94127.1"/>
    </source>
</evidence>
<evidence type="ECO:0008006" key="3">
    <source>
        <dbReference type="Google" id="ProtNLM"/>
    </source>
</evidence>
<evidence type="ECO:0000313" key="2">
    <source>
        <dbReference type="Proteomes" id="UP000241247"/>
    </source>
</evidence>
<gene>
    <name evidence="1" type="ORF">C7449_10526</name>
</gene>
<name>A0A2T5B559_MYCDI</name>
<dbReference type="RefSeq" id="WP_108003249.1">
    <property type="nucleotide sequence ID" value="NZ_JBHEEX010000003.1"/>
</dbReference>
<keyword evidence="2" id="KW-1185">Reference proteome</keyword>
<dbReference type="Proteomes" id="UP000241247">
    <property type="component" value="Unassembled WGS sequence"/>
</dbReference>
<reference evidence="1 2" key="1">
    <citation type="submission" date="2018-04" db="EMBL/GenBank/DDBJ databases">
        <title>Genomic Encyclopedia of Type Strains, Phase IV (KMG-IV): sequencing the most valuable type-strain genomes for metagenomic binning, comparative biology and taxonomic classification.</title>
        <authorList>
            <person name="Goeker M."/>
        </authorList>
    </citation>
    <scope>NUCLEOTIDE SEQUENCE [LARGE SCALE GENOMIC DNA]</scope>
    <source>
        <strain evidence="1 2">DSM 7138</strain>
    </source>
</reference>